<dbReference type="EMBL" id="MN739649">
    <property type="protein sequence ID" value="QHT18178.1"/>
    <property type="molecule type" value="Genomic_DNA"/>
</dbReference>
<dbReference type="PRINTS" id="PR00853">
    <property type="entry name" value="XPGRADSUPER"/>
</dbReference>
<dbReference type="InterPro" id="IPR006086">
    <property type="entry name" value="XPG-I_dom"/>
</dbReference>
<evidence type="ECO:0000313" key="7">
    <source>
        <dbReference type="EMBL" id="QHT18178.1"/>
    </source>
</evidence>
<dbReference type="Pfam" id="PF00867">
    <property type="entry name" value="XPG_I"/>
    <property type="match status" value="1"/>
</dbReference>
<evidence type="ECO:0000259" key="6">
    <source>
        <dbReference type="SMART" id="SM00485"/>
    </source>
</evidence>
<feature type="domain" description="XPG N-terminal" evidence="6">
    <location>
        <begin position="1"/>
        <end position="93"/>
    </location>
</feature>
<reference evidence="7" key="1">
    <citation type="journal article" date="2020" name="Nature">
        <title>Giant virus diversity and host interactions through global metagenomics.</title>
        <authorList>
            <person name="Schulz F."/>
            <person name="Roux S."/>
            <person name="Paez-Espino D."/>
            <person name="Jungbluth S."/>
            <person name="Walsh D.A."/>
            <person name="Denef V.J."/>
            <person name="McMahon K.D."/>
            <person name="Konstantinidis K.T."/>
            <person name="Eloe-Fadrosh E.A."/>
            <person name="Kyrpides N.C."/>
            <person name="Woyke T."/>
        </authorList>
    </citation>
    <scope>NUCLEOTIDE SEQUENCE</scope>
    <source>
        <strain evidence="7">GVMAG-M-3300023174-3</strain>
    </source>
</reference>
<sequence>MGIKHLNRFLRDNCTSKSLRKVHLKSLSGKRVVIDTSIYLYKFLGENALFENMYLFISILKHYNITPIFIFDGKPPPEKRDLLLKRRIAKKDAREKYALLQSELNESDKLNEEEKKDLILEMDILKRQFIRVRDEDIQTVKSLMDSYGVSHYDAPAEADQLCVFFVKEGKADICFSDDMDMFLYGCNFVGRNLSLLNHTIILYDTQKILKDVNMSYPHFCEIMILSGTDYDIHCQTSLMETIKWFREYKKYEETCRKKGDKSFGFYVWLFKYTKYIKDFHKLLKTYQMFQLNSFSELASWRDVELSDGTYNEENLKSIMEKEGFVFA</sequence>
<keyword evidence="2" id="KW-0255">Endonuclease</keyword>
<name>A0A6C0DML9_9ZZZZ</name>
<protein>
    <recommendedName>
        <fullName evidence="8">XPG N-terminal domain-containing protein</fullName>
    </recommendedName>
</protein>
<evidence type="ECO:0000256" key="2">
    <source>
        <dbReference type="ARBA" id="ARBA00022759"/>
    </source>
</evidence>
<keyword evidence="4" id="KW-0175">Coiled coil</keyword>
<dbReference type="InterPro" id="IPR006085">
    <property type="entry name" value="XPG_DNA_repair_N"/>
</dbReference>
<evidence type="ECO:0000256" key="3">
    <source>
        <dbReference type="ARBA" id="ARBA00022842"/>
    </source>
</evidence>
<keyword evidence="2" id="KW-0540">Nuclease</keyword>
<organism evidence="7">
    <name type="scientific">viral metagenome</name>
    <dbReference type="NCBI Taxonomy" id="1070528"/>
    <lineage>
        <taxon>unclassified sequences</taxon>
        <taxon>metagenomes</taxon>
        <taxon>organismal metagenomes</taxon>
    </lineage>
</organism>
<proteinExistence type="predicted"/>
<dbReference type="GO" id="GO:0046872">
    <property type="term" value="F:metal ion binding"/>
    <property type="evidence" value="ECO:0007669"/>
    <property type="project" value="UniProtKB-KW"/>
</dbReference>
<dbReference type="GO" id="GO:0017108">
    <property type="term" value="F:5'-flap endonuclease activity"/>
    <property type="evidence" value="ECO:0007669"/>
    <property type="project" value="TreeGrafter"/>
</dbReference>
<dbReference type="PANTHER" id="PTHR11081">
    <property type="entry name" value="FLAP ENDONUCLEASE FAMILY MEMBER"/>
    <property type="match status" value="1"/>
</dbReference>
<evidence type="ECO:0008006" key="8">
    <source>
        <dbReference type="Google" id="ProtNLM"/>
    </source>
</evidence>
<accession>A0A6C0DML9</accession>
<dbReference type="Gene3D" id="3.40.50.1010">
    <property type="entry name" value="5'-nuclease"/>
    <property type="match status" value="1"/>
</dbReference>
<dbReference type="SMART" id="SM00484">
    <property type="entry name" value="XPGI"/>
    <property type="match status" value="1"/>
</dbReference>
<dbReference type="SUPFAM" id="SSF88723">
    <property type="entry name" value="PIN domain-like"/>
    <property type="match status" value="1"/>
</dbReference>
<dbReference type="AlphaFoldDB" id="A0A6C0DML9"/>
<feature type="coiled-coil region" evidence="4">
    <location>
        <begin position="90"/>
        <end position="117"/>
    </location>
</feature>
<dbReference type="InterPro" id="IPR029060">
    <property type="entry name" value="PIN-like_dom_sf"/>
</dbReference>
<dbReference type="PANTHER" id="PTHR11081:SF9">
    <property type="entry name" value="FLAP ENDONUCLEASE 1"/>
    <property type="match status" value="1"/>
</dbReference>
<dbReference type="InterPro" id="IPR006084">
    <property type="entry name" value="XPG/Rad2"/>
</dbReference>
<feature type="domain" description="XPG-I" evidence="5">
    <location>
        <begin position="145"/>
        <end position="214"/>
    </location>
</feature>
<dbReference type="Pfam" id="PF00752">
    <property type="entry name" value="XPG_N"/>
    <property type="match status" value="1"/>
</dbReference>
<dbReference type="SMART" id="SM00485">
    <property type="entry name" value="XPGN"/>
    <property type="match status" value="1"/>
</dbReference>
<evidence type="ECO:0000259" key="5">
    <source>
        <dbReference type="SMART" id="SM00484"/>
    </source>
</evidence>
<keyword evidence="3" id="KW-0460">Magnesium</keyword>
<keyword evidence="2" id="KW-0378">Hydrolase</keyword>
<evidence type="ECO:0000256" key="1">
    <source>
        <dbReference type="ARBA" id="ARBA00022723"/>
    </source>
</evidence>
<keyword evidence="1" id="KW-0479">Metal-binding</keyword>
<evidence type="ECO:0000256" key="4">
    <source>
        <dbReference type="SAM" id="Coils"/>
    </source>
</evidence>